<dbReference type="InterPro" id="IPR011335">
    <property type="entry name" value="Restrct_endonuc-II-like"/>
</dbReference>
<evidence type="ECO:0000313" key="4">
    <source>
        <dbReference type="Proteomes" id="UP000288279"/>
    </source>
</evidence>
<dbReference type="InterPro" id="IPR011856">
    <property type="entry name" value="tRNA_endonuc-like_dom_sf"/>
</dbReference>
<name>A0A432ZKV1_9GAMM</name>
<dbReference type="Gene3D" id="3.40.1350.10">
    <property type="match status" value="1"/>
</dbReference>
<dbReference type="Pfam" id="PF02021">
    <property type="entry name" value="UPF0102"/>
    <property type="match status" value="1"/>
</dbReference>
<protein>
    <recommendedName>
        <fullName evidence="2">UPF0102 protein CWI83_05840</fullName>
    </recommendedName>
</protein>
<dbReference type="Proteomes" id="UP000288279">
    <property type="component" value="Unassembled WGS sequence"/>
</dbReference>
<evidence type="ECO:0000313" key="3">
    <source>
        <dbReference type="EMBL" id="RUO78543.1"/>
    </source>
</evidence>
<reference evidence="3 4" key="1">
    <citation type="journal article" date="2011" name="Front. Microbiol.">
        <title>Genomic signatures of strain selection and enhancement in Bacillus atrophaeus var. globigii, a historical biowarfare simulant.</title>
        <authorList>
            <person name="Gibbons H.S."/>
            <person name="Broomall S.M."/>
            <person name="McNew L.A."/>
            <person name="Daligault H."/>
            <person name="Chapman C."/>
            <person name="Bruce D."/>
            <person name="Karavis M."/>
            <person name="Krepps M."/>
            <person name="McGregor P.A."/>
            <person name="Hong C."/>
            <person name="Park K.H."/>
            <person name="Akmal A."/>
            <person name="Feldman A."/>
            <person name="Lin J.S."/>
            <person name="Chang W.E."/>
            <person name="Higgs B.W."/>
            <person name="Demirev P."/>
            <person name="Lindquist J."/>
            <person name="Liem A."/>
            <person name="Fochler E."/>
            <person name="Read T.D."/>
            <person name="Tapia R."/>
            <person name="Johnson S."/>
            <person name="Bishop-Lilly K.A."/>
            <person name="Detter C."/>
            <person name="Han C."/>
            <person name="Sozhamannan S."/>
            <person name="Rosenzweig C.N."/>
            <person name="Skowronski E.W."/>
        </authorList>
    </citation>
    <scope>NUCLEOTIDE SEQUENCE [LARGE SCALE GENOMIC DNA]</scope>
    <source>
        <strain evidence="3 4">PIT1</strain>
    </source>
</reference>
<proteinExistence type="inferred from homology"/>
<dbReference type="NCBIfam" id="NF009150">
    <property type="entry name" value="PRK12497.1-3"/>
    <property type="match status" value="1"/>
</dbReference>
<dbReference type="PANTHER" id="PTHR34039:SF1">
    <property type="entry name" value="UPF0102 PROTEIN YRAN"/>
    <property type="match status" value="1"/>
</dbReference>
<dbReference type="EMBL" id="PIQG01000002">
    <property type="protein sequence ID" value="RUO78543.1"/>
    <property type="molecule type" value="Genomic_DNA"/>
</dbReference>
<dbReference type="AlphaFoldDB" id="A0A432ZKV1"/>
<organism evidence="3 4">
    <name type="scientific">Pseudidiomarina taiwanensis</name>
    <dbReference type="NCBI Taxonomy" id="337250"/>
    <lineage>
        <taxon>Bacteria</taxon>
        <taxon>Pseudomonadati</taxon>
        <taxon>Pseudomonadota</taxon>
        <taxon>Gammaproteobacteria</taxon>
        <taxon>Alteromonadales</taxon>
        <taxon>Idiomarinaceae</taxon>
        <taxon>Pseudidiomarina</taxon>
    </lineage>
</organism>
<keyword evidence="4" id="KW-1185">Reference proteome</keyword>
<dbReference type="InterPro" id="IPR003509">
    <property type="entry name" value="UPF0102_YraN-like"/>
</dbReference>
<sequence>MSRVATGSAAEQTALDFLLEQGLDLVARNFKCDVGEIDLIMRDDEGLIFVEVKYRSDDDFADVLEQIRPQQCQRIRRAAQFFLLQQQLDEATTAMRFDVIALVANRIRPQWLIDAF</sequence>
<evidence type="ECO:0000256" key="2">
    <source>
        <dbReference type="HAMAP-Rule" id="MF_00048"/>
    </source>
</evidence>
<dbReference type="RefSeq" id="WP_126827039.1">
    <property type="nucleotide sequence ID" value="NZ_PIQG01000002.1"/>
</dbReference>
<gene>
    <name evidence="3" type="ORF">CWI83_05840</name>
</gene>
<dbReference type="OrthoDB" id="9794876at2"/>
<dbReference type="GO" id="GO:0003676">
    <property type="term" value="F:nucleic acid binding"/>
    <property type="evidence" value="ECO:0007669"/>
    <property type="project" value="InterPro"/>
</dbReference>
<dbReference type="CDD" id="cd20736">
    <property type="entry name" value="PoNe_Nuclease"/>
    <property type="match status" value="1"/>
</dbReference>
<comment type="caution">
    <text evidence="3">The sequence shown here is derived from an EMBL/GenBank/DDBJ whole genome shotgun (WGS) entry which is preliminary data.</text>
</comment>
<evidence type="ECO:0000256" key="1">
    <source>
        <dbReference type="ARBA" id="ARBA00006738"/>
    </source>
</evidence>
<dbReference type="NCBIfam" id="TIGR00252">
    <property type="entry name" value="YraN family protein"/>
    <property type="match status" value="1"/>
</dbReference>
<comment type="similarity">
    <text evidence="1 2">Belongs to the UPF0102 family.</text>
</comment>
<dbReference type="SUPFAM" id="SSF52980">
    <property type="entry name" value="Restriction endonuclease-like"/>
    <property type="match status" value="1"/>
</dbReference>
<accession>A0A432ZKV1</accession>
<dbReference type="HAMAP" id="MF_00048">
    <property type="entry name" value="UPF0102"/>
    <property type="match status" value="1"/>
</dbReference>
<dbReference type="PANTHER" id="PTHR34039">
    <property type="entry name" value="UPF0102 PROTEIN YRAN"/>
    <property type="match status" value="1"/>
</dbReference>